<dbReference type="InterPro" id="IPR005176">
    <property type="entry name" value="PONY_dom"/>
</dbReference>
<dbReference type="PANTHER" id="PTHR12281">
    <property type="entry name" value="RP42 RELATED"/>
    <property type="match status" value="1"/>
</dbReference>
<dbReference type="AlphaFoldDB" id="A0A507B6M8"/>
<dbReference type="PROSITE" id="PS51229">
    <property type="entry name" value="DCUN1"/>
    <property type="match status" value="1"/>
</dbReference>
<dbReference type="InParanoid" id="A0A507B6M8"/>
<evidence type="ECO:0000313" key="4">
    <source>
        <dbReference type="EMBL" id="TPX13039.1"/>
    </source>
</evidence>
<dbReference type="GO" id="GO:0031624">
    <property type="term" value="F:ubiquitin conjugating enzyme binding"/>
    <property type="evidence" value="ECO:0007669"/>
    <property type="project" value="TreeGrafter"/>
</dbReference>
<dbReference type="GO" id="GO:0045116">
    <property type="term" value="P:protein neddylation"/>
    <property type="evidence" value="ECO:0007669"/>
    <property type="project" value="TreeGrafter"/>
</dbReference>
<dbReference type="InterPro" id="IPR014764">
    <property type="entry name" value="DCN-prot"/>
</dbReference>
<dbReference type="Gene3D" id="1.10.238.200">
    <property type="entry name" value="Cullin, PONY binding domain"/>
    <property type="match status" value="1"/>
</dbReference>
<evidence type="ECO:0000256" key="2">
    <source>
        <dbReference type="SAM" id="MobiDB-lite"/>
    </source>
</evidence>
<dbReference type="GO" id="GO:0032182">
    <property type="term" value="F:ubiquitin-like protein binding"/>
    <property type="evidence" value="ECO:0007669"/>
    <property type="project" value="TreeGrafter"/>
</dbReference>
<reference evidence="4 5" key="1">
    <citation type="submission" date="2019-06" db="EMBL/GenBank/DDBJ databases">
        <title>Draft genome sequence of the filamentous fungus Phialemoniopsis curvata isolated from diesel fuel.</title>
        <authorList>
            <person name="Varaljay V.A."/>
            <person name="Lyon W.J."/>
            <person name="Crouch A.L."/>
            <person name="Drake C.E."/>
            <person name="Hollomon J.M."/>
            <person name="Nadeau L.J."/>
            <person name="Nunn H.S."/>
            <person name="Stevenson B.S."/>
            <person name="Bojanowski C.L."/>
            <person name="Crookes-Goodson W.J."/>
        </authorList>
    </citation>
    <scope>NUCLEOTIDE SEQUENCE [LARGE SCALE GENOMIC DNA]</scope>
    <source>
        <strain evidence="4 5">D216</strain>
    </source>
</reference>
<evidence type="ECO:0000256" key="1">
    <source>
        <dbReference type="RuleBase" id="RU410713"/>
    </source>
</evidence>
<protein>
    <recommendedName>
        <fullName evidence="1">Defective in cullin neddylation protein</fullName>
    </recommendedName>
</protein>
<evidence type="ECO:0000313" key="5">
    <source>
        <dbReference type="Proteomes" id="UP000319257"/>
    </source>
</evidence>
<comment type="function">
    <text evidence="1">Neddylation of cullins play an essential role in the regulation of SCF-type complexes activity.</text>
</comment>
<evidence type="ECO:0000259" key="3">
    <source>
        <dbReference type="PROSITE" id="PS51229"/>
    </source>
</evidence>
<dbReference type="Pfam" id="PF03556">
    <property type="entry name" value="Cullin_binding"/>
    <property type="match status" value="1"/>
</dbReference>
<keyword evidence="5" id="KW-1185">Reference proteome</keyword>
<dbReference type="OrthoDB" id="27198at2759"/>
<dbReference type="GO" id="GO:0097602">
    <property type="term" value="F:cullin family protein binding"/>
    <property type="evidence" value="ECO:0007669"/>
    <property type="project" value="TreeGrafter"/>
</dbReference>
<dbReference type="RefSeq" id="XP_030994750.1">
    <property type="nucleotide sequence ID" value="XM_031141100.1"/>
</dbReference>
<dbReference type="EMBL" id="SKBQ01000037">
    <property type="protein sequence ID" value="TPX13039.1"/>
    <property type="molecule type" value="Genomic_DNA"/>
</dbReference>
<dbReference type="Gene3D" id="1.10.238.10">
    <property type="entry name" value="EF-hand"/>
    <property type="match status" value="1"/>
</dbReference>
<feature type="domain" description="DCUN1" evidence="3">
    <location>
        <begin position="117"/>
        <end position="319"/>
    </location>
</feature>
<feature type="compositionally biased region" description="Basic and acidic residues" evidence="2">
    <location>
        <begin position="28"/>
        <end position="48"/>
    </location>
</feature>
<proteinExistence type="predicted"/>
<feature type="compositionally biased region" description="Polar residues" evidence="2">
    <location>
        <begin position="52"/>
        <end position="64"/>
    </location>
</feature>
<dbReference type="GeneID" id="41973912"/>
<sequence>MRLPIFRSSSSDRRSKKSQTPPSSISSSDKEPKGKKDNESKSENRLGHAVDNLSTLSLSTSAYDSPSPLPTTPIDNPEPRGMFRGIRNKAKASKAKAKAEAGEGFFDRGGSGGSTSVSDAKLEQMFEDLRDPDNDSKDTLGVESTMNYLTSLGLNPESGEIFAALELVQAPSLGEITRKGFVDGWRDSRTSASKQAHAQHIRKLVAQLSADPTYFKEVYRYVFTVGKEGDQRALSLENAKIYWQLLFSPPGRPWQTAHHDFLDLWMSFLGEKWTRSVNRDMWNQLLEFANKSLEDETLGFWSEDGAWPSVIDDFVAWCKDHGVGKAEGDMELDS</sequence>
<dbReference type="Proteomes" id="UP000319257">
    <property type="component" value="Unassembled WGS sequence"/>
</dbReference>
<comment type="caution">
    <text evidence="4">The sequence shown here is derived from an EMBL/GenBank/DDBJ whole genome shotgun (WGS) entry which is preliminary data.</text>
</comment>
<organism evidence="4 5">
    <name type="scientific">Thyridium curvatum</name>
    <dbReference type="NCBI Taxonomy" id="1093900"/>
    <lineage>
        <taxon>Eukaryota</taxon>
        <taxon>Fungi</taxon>
        <taxon>Dikarya</taxon>
        <taxon>Ascomycota</taxon>
        <taxon>Pezizomycotina</taxon>
        <taxon>Sordariomycetes</taxon>
        <taxon>Sordariomycetidae</taxon>
        <taxon>Thyridiales</taxon>
        <taxon>Thyridiaceae</taxon>
        <taxon>Thyridium</taxon>
    </lineage>
</organism>
<dbReference type="STRING" id="1093900.A0A507B6M8"/>
<name>A0A507B6M8_9PEZI</name>
<dbReference type="GO" id="GO:0000151">
    <property type="term" value="C:ubiquitin ligase complex"/>
    <property type="evidence" value="ECO:0007669"/>
    <property type="project" value="TreeGrafter"/>
</dbReference>
<dbReference type="PANTHER" id="PTHR12281:SF31">
    <property type="entry name" value="DCN1-LIKE PROTEIN 3"/>
    <property type="match status" value="1"/>
</dbReference>
<dbReference type="InterPro" id="IPR042460">
    <property type="entry name" value="DCN1-like_PONY"/>
</dbReference>
<accession>A0A507B6M8</accession>
<feature type="region of interest" description="Disordered" evidence="2">
    <location>
        <begin position="1"/>
        <end position="83"/>
    </location>
</feature>
<feature type="compositionally biased region" description="Low complexity" evidence="2">
    <location>
        <begin position="18"/>
        <end position="27"/>
    </location>
</feature>
<gene>
    <name evidence="4" type="ORF">E0L32_006465</name>
</gene>